<dbReference type="EMBL" id="CP099584">
    <property type="protein sequence ID" value="USS44136.1"/>
    <property type="molecule type" value="Genomic_DNA"/>
</dbReference>
<keyword evidence="2" id="KW-1185">Reference proteome</keyword>
<name>A0ABY5BEW2_BURGL</name>
<reference evidence="1" key="1">
    <citation type="submission" date="2022-06" db="EMBL/GenBank/DDBJ databases">
        <title>Draft genome sequence of Burkholderia glumae strain GR20004 isolated from rice panicle showing bacterial panicle blight.</title>
        <authorList>
            <person name="Choi S.Y."/>
            <person name="Lee Y.H."/>
        </authorList>
    </citation>
    <scope>NUCLEOTIDE SEQUENCE</scope>
    <source>
        <strain evidence="1">GR20004</strain>
        <plasmid evidence="1">unnamed1</plasmid>
    </source>
</reference>
<keyword evidence="1" id="KW-0614">Plasmid</keyword>
<dbReference type="Proteomes" id="UP001056386">
    <property type="component" value="Plasmid unnamed1"/>
</dbReference>
<accession>A0ABY5BEW2</accession>
<evidence type="ECO:0000313" key="1">
    <source>
        <dbReference type="EMBL" id="USS44136.1"/>
    </source>
</evidence>
<gene>
    <name evidence="1" type="ORF">NFI99_12655</name>
</gene>
<protein>
    <submittedName>
        <fullName evidence="1">Uncharacterized protein</fullName>
    </submittedName>
</protein>
<dbReference type="RefSeq" id="WP_252836576.1">
    <property type="nucleotide sequence ID" value="NZ_CP099584.1"/>
</dbReference>
<proteinExistence type="predicted"/>
<organism evidence="1 2">
    <name type="scientific">Burkholderia glumae</name>
    <name type="common">Pseudomonas glumae</name>
    <dbReference type="NCBI Taxonomy" id="337"/>
    <lineage>
        <taxon>Bacteria</taxon>
        <taxon>Pseudomonadati</taxon>
        <taxon>Pseudomonadota</taxon>
        <taxon>Betaproteobacteria</taxon>
        <taxon>Burkholderiales</taxon>
        <taxon>Burkholderiaceae</taxon>
        <taxon>Burkholderia</taxon>
    </lineage>
</organism>
<sequence>MAKSIKEVRRDELLATVTQEVIEKANHAAANIDGFDASDGPITSRLSRGAVSFCDALAAELNVSRSRAIQLCVEFVSQSVVHN</sequence>
<evidence type="ECO:0000313" key="2">
    <source>
        <dbReference type="Proteomes" id="UP001056386"/>
    </source>
</evidence>
<geneLocation type="plasmid" evidence="1 2">
    <name>unnamed1</name>
</geneLocation>